<feature type="compositionally biased region" description="Basic and acidic residues" evidence="1">
    <location>
        <begin position="121"/>
        <end position="141"/>
    </location>
</feature>
<sequence>MLYFFHHYELPVILQQAQLQQLLLRTHHGMGGMVGLAGIAALASGAAYHDAPAAAAATQAAPNTAQSTTQTVRSTAQSTTQTSLSVSTVQTNTTHTGDVTAPPTALAAAATPSPADAPPQLEERPAPPVGRDDRTYAHGRDSSISTVASLPDEEVHIKPIIRKKSRDEPNDKSDATAIVGSVADKSTTSIDEQSIRSIDENTVPANVEDSMLDRRKSDLITAAYEDLPAAGNGGGSRVAPRASPDPDDVD</sequence>
<reference evidence="2 3" key="1">
    <citation type="journal article" date="2019" name="Commun. Biol.">
        <title>The bagworm genome reveals a unique fibroin gene that provides high tensile strength.</title>
        <authorList>
            <person name="Kono N."/>
            <person name="Nakamura H."/>
            <person name="Ohtoshi R."/>
            <person name="Tomita M."/>
            <person name="Numata K."/>
            <person name="Arakawa K."/>
        </authorList>
    </citation>
    <scope>NUCLEOTIDE SEQUENCE [LARGE SCALE GENOMIC DNA]</scope>
</reference>
<dbReference type="OrthoDB" id="6779347at2759"/>
<gene>
    <name evidence="2" type="ORF">EVAR_48418_1</name>
</gene>
<feature type="region of interest" description="Disordered" evidence="1">
    <location>
        <begin position="226"/>
        <end position="250"/>
    </location>
</feature>
<evidence type="ECO:0000256" key="1">
    <source>
        <dbReference type="SAM" id="MobiDB-lite"/>
    </source>
</evidence>
<dbReference type="STRING" id="151549.A0A4C1XP59"/>
<comment type="caution">
    <text evidence="2">The sequence shown here is derived from an EMBL/GenBank/DDBJ whole genome shotgun (WGS) entry which is preliminary data.</text>
</comment>
<evidence type="ECO:0000313" key="2">
    <source>
        <dbReference type="EMBL" id="GBP65716.1"/>
    </source>
</evidence>
<organism evidence="2 3">
    <name type="scientific">Eumeta variegata</name>
    <name type="common">Bagworm moth</name>
    <name type="synonym">Eumeta japonica</name>
    <dbReference type="NCBI Taxonomy" id="151549"/>
    <lineage>
        <taxon>Eukaryota</taxon>
        <taxon>Metazoa</taxon>
        <taxon>Ecdysozoa</taxon>
        <taxon>Arthropoda</taxon>
        <taxon>Hexapoda</taxon>
        <taxon>Insecta</taxon>
        <taxon>Pterygota</taxon>
        <taxon>Neoptera</taxon>
        <taxon>Endopterygota</taxon>
        <taxon>Lepidoptera</taxon>
        <taxon>Glossata</taxon>
        <taxon>Ditrysia</taxon>
        <taxon>Tineoidea</taxon>
        <taxon>Psychidae</taxon>
        <taxon>Oiketicinae</taxon>
        <taxon>Eumeta</taxon>
    </lineage>
</organism>
<dbReference type="EMBL" id="BGZK01000937">
    <property type="protein sequence ID" value="GBP65716.1"/>
    <property type="molecule type" value="Genomic_DNA"/>
</dbReference>
<evidence type="ECO:0000313" key="3">
    <source>
        <dbReference type="Proteomes" id="UP000299102"/>
    </source>
</evidence>
<feature type="region of interest" description="Disordered" evidence="1">
    <location>
        <begin position="65"/>
        <end position="192"/>
    </location>
</feature>
<protein>
    <submittedName>
        <fullName evidence="2">Uncharacterized protein</fullName>
    </submittedName>
</protein>
<keyword evidence="3" id="KW-1185">Reference proteome</keyword>
<dbReference type="AlphaFoldDB" id="A0A4C1XP59"/>
<dbReference type="Proteomes" id="UP000299102">
    <property type="component" value="Unassembled WGS sequence"/>
</dbReference>
<proteinExistence type="predicted"/>
<feature type="compositionally biased region" description="Basic and acidic residues" evidence="1">
    <location>
        <begin position="165"/>
        <end position="174"/>
    </location>
</feature>
<name>A0A4C1XP59_EUMVA</name>
<feature type="compositionally biased region" description="Low complexity" evidence="1">
    <location>
        <begin position="65"/>
        <end position="114"/>
    </location>
</feature>
<accession>A0A4C1XP59</accession>